<dbReference type="AlphaFoldDB" id="A0A1Y6IVF0"/>
<evidence type="ECO:0000256" key="5">
    <source>
        <dbReference type="ARBA" id="ARBA00022989"/>
    </source>
</evidence>
<reference evidence="8 9" key="1">
    <citation type="submission" date="2017-05" db="EMBL/GenBank/DDBJ databases">
        <authorList>
            <person name="Song R."/>
            <person name="Chenine A.L."/>
            <person name="Ruprecht R.M."/>
        </authorList>
    </citation>
    <scope>NUCLEOTIDE SEQUENCE [LARGE SCALE GENOMIC DNA]</scope>
    <source>
        <strain evidence="8 9">CECT 7927</strain>
    </source>
</reference>
<protein>
    <recommendedName>
        <fullName evidence="7">Flagellar biosynthetic protein FliQ</fullName>
    </recommendedName>
</protein>
<dbReference type="NCBIfam" id="TIGR01402">
    <property type="entry name" value="fliQ"/>
    <property type="match status" value="1"/>
</dbReference>
<dbReference type="GO" id="GO:0009425">
    <property type="term" value="C:bacterial-type flagellum basal body"/>
    <property type="evidence" value="ECO:0007669"/>
    <property type="project" value="UniProtKB-SubCell"/>
</dbReference>
<organism evidence="8 9">
    <name type="scientific">Vibrio mangrovi</name>
    <dbReference type="NCBI Taxonomy" id="474394"/>
    <lineage>
        <taxon>Bacteria</taxon>
        <taxon>Pseudomonadati</taxon>
        <taxon>Pseudomonadota</taxon>
        <taxon>Gammaproteobacteria</taxon>
        <taxon>Vibrionales</taxon>
        <taxon>Vibrionaceae</taxon>
        <taxon>Vibrio</taxon>
    </lineage>
</organism>
<dbReference type="PRINTS" id="PR00952">
    <property type="entry name" value="TYPE3IMQPROT"/>
</dbReference>
<dbReference type="EMBL" id="FXXI01000002">
    <property type="protein sequence ID" value="SMS00472.1"/>
    <property type="molecule type" value="Genomic_DNA"/>
</dbReference>
<proteinExistence type="inferred from homology"/>
<comment type="function">
    <text evidence="7">Role in flagellar biosynthesis.</text>
</comment>
<name>A0A1Y6IVF0_9VIBR</name>
<keyword evidence="8" id="KW-0282">Flagellum</keyword>
<keyword evidence="7" id="KW-0975">Bacterial flagellum</keyword>
<evidence type="ECO:0000256" key="3">
    <source>
        <dbReference type="ARBA" id="ARBA00022475"/>
    </source>
</evidence>
<dbReference type="Pfam" id="PF01313">
    <property type="entry name" value="Bac_export_3"/>
    <property type="match status" value="1"/>
</dbReference>
<accession>A0A1Y6IVF0</accession>
<keyword evidence="6 7" id="KW-0472">Membrane</keyword>
<comment type="subcellular location">
    <subcellularLocation>
        <location evidence="1 7">Cell membrane</location>
        <topology evidence="1">Multi-pass membrane protein</topology>
    </subcellularLocation>
    <subcellularLocation>
        <location evidence="7">Bacterial flagellum basal body</location>
    </subcellularLocation>
</comment>
<dbReference type="GO" id="GO:0009306">
    <property type="term" value="P:protein secretion"/>
    <property type="evidence" value="ECO:0007669"/>
    <property type="project" value="InterPro"/>
</dbReference>
<evidence type="ECO:0000256" key="7">
    <source>
        <dbReference type="RuleBase" id="RU364090"/>
    </source>
</evidence>
<dbReference type="GO" id="GO:0044780">
    <property type="term" value="P:bacterial-type flagellum assembly"/>
    <property type="evidence" value="ECO:0007669"/>
    <property type="project" value="InterPro"/>
</dbReference>
<dbReference type="PIRSF" id="PIRSF004669">
    <property type="entry name" value="FliQ"/>
    <property type="match status" value="1"/>
</dbReference>
<gene>
    <name evidence="8" type="primary">fliQ_1</name>
    <name evidence="7" type="synonym">fliQ</name>
    <name evidence="8" type="ORF">VIM7927_01738</name>
</gene>
<evidence type="ECO:0000256" key="6">
    <source>
        <dbReference type="ARBA" id="ARBA00023136"/>
    </source>
</evidence>
<keyword evidence="4 7" id="KW-0812">Transmembrane</keyword>
<keyword evidence="5 7" id="KW-1133">Transmembrane helix</keyword>
<evidence type="ECO:0000256" key="1">
    <source>
        <dbReference type="ARBA" id="ARBA00004651"/>
    </source>
</evidence>
<feature type="transmembrane region" description="Helical" evidence="7">
    <location>
        <begin position="14"/>
        <end position="40"/>
    </location>
</feature>
<evidence type="ECO:0000313" key="9">
    <source>
        <dbReference type="Proteomes" id="UP000196125"/>
    </source>
</evidence>
<evidence type="ECO:0000256" key="4">
    <source>
        <dbReference type="ARBA" id="ARBA00022692"/>
    </source>
</evidence>
<dbReference type="InterPro" id="IPR002191">
    <property type="entry name" value="Bac_export_3"/>
</dbReference>
<evidence type="ECO:0000256" key="2">
    <source>
        <dbReference type="ARBA" id="ARBA00006156"/>
    </source>
</evidence>
<dbReference type="InterPro" id="IPR006305">
    <property type="entry name" value="FliQ"/>
</dbReference>
<keyword evidence="3 7" id="KW-1003">Cell membrane</keyword>
<comment type="similarity">
    <text evidence="2 7">Belongs to the FliQ/MopD/SpaQ family.</text>
</comment>
<keyword evidence="8" id="KW-0969">Cilium</keyword>
<keyword evidence="8" id="KW-0966">Cell projection</keyword>
<evidence type="ECO:0000313" key="8">
    <source>
        <dbReference type="EMBL" id="SMS00472.1"/>
    </source>
</evidence>
<dbReference type="Proteomes" id="UP000196125">
    <property type="component" value="Unassembled WGS sequence"/>
</dbReference>
<dbReference type="PANTHER" id="PTHR34040">
    <property type="entry name" value="FLAGELLAR BIOSYNTHETIC PROTEIN FLIQ"/>
    <property type="match status" value="1"/>
</dbReference>
<feature type="transmembrane region" description="Helical" evidence="7">
    <location>
        <begin position="52"/>
        <end position="71"/>
    </location>
</feature>
<dbReference type="PANTHER" id="PTHR34040:SF8">
    <property type="entry name" value="FLAGELLAR BIOSYNTHETIC PROTEIN FLIQ"/>
    <property type="match status" value="1"/>
</dbReference>
<dbReference type="GO" id="GO:0005886">
    <property type="term" value="C:plasma membrane"/>
    <property type="evidence" value="ECO:0007669"/>
    <property type="project" value="UniProtKB-SubCell"/>
</dbReference>
<sequence>MMTPEAFVEIFRDALWIVLLMVSAIIVPSLLIGLVVAVFQAATSINEQTLSFLPRLIVTLLALMMFAHWMTRILMEFFYSMIDRLPQILH</sequence>